<gene>
    <name evidence="1" type="ORF">QFC20_001334</name>
</gene>
<name>A0ACC2WUW5_9TREE</name>
<dbReference type="Proteomes" id="UP001230649">
    <property type="component" value="Unassembled WGS sequence"/>
</dbReference>
<evidence type="ECO:0000313" key="2">
    <source>
        <dbReference type="Proteomes" id="UP001230649"/>
    </source>
</evidence>
<dbReference type="EMBL" id="JASBWS010000007">
    <property type="protein sequence ID" value="KAJ9114959.1"/>
    <property type="molecule type" value="Genomic_DNA"/>
</dbReference>
<reference evidence="1" key="1">
    <citation type="submission" date="2023-04" db="EMBL/GenBank/DDBJ databases">
        <title>Draft Genome sequencing of Naganishia species isolated from polar environments using Oxford Nanopore Technology.</title>
        <authorList>
            <person name="Leo P."/>
            <person name="Venkateswaran K."/>
        </authorList>
    </citation>
    <scope>NUCLEOTIDE SEQUENCE</scope>
    <source>
        <strain evidence="1">MNA-CCFEE 5262</strain>
    </source>
</reference>
<sequence length="775" mass="87786">MSDAGASSSKQNGRTEDEDLGIDYSEIEEKYAVSPLDGFDNVLVVDNVPVVNASKKQKLFDRLRSTFAKAGAPLTGNAGEDGTYSDMEMPWDNEKGESKGYVTIHVDAGSVRAHSFGAVSYMFLTYPSADAATNALRVLHETMFGKNRLYVNRFGEIERFASMAIEEGETPKNWPADSEPTEKEHLRSWLADPQGRDQFVTFRDTSVEINWCGRNAVAERAVEPNPKWAELFVAWSPLGTYFTTLHRMGVALWQGKSFSEPHRFTHPGVRLVDFSPCENYLVTFAPEPIVAHVPTDADAAADPRRFSEHDEGNHIAVWEIKTGLLLRTFPGEAPPPAPPAGVDPKDLPAPRKLAWPLLRWSPDDKYVARCLMGSQISVYEAPSMGLLDKRSIKIDGVLDFEWCPDTELSANGKENLLAFWTPEVDNQPARVSLMAIPSRATMRQKNLYNVADVKLHWQDQGTYLCCKVDRLNRSKKVNQSNLELFRVKEKDYPIEAVELKEVCTQFAWEPKGSRFAMVTTGEPNAVLPPGQLPKNNVEIYHVDAKKGVFRLMRRLDNRSVNTIRWSPKGRFIVLATIGLSVKHDLEFWDVDFTTDDKVQKNETDPGANMTLLGSGEHYGMSEIAWDPSGRYLTSEASAFRNSPEPGYTIWDFKGTDLSRNQLDKFKQFLWRPRPPTLLSKEEQKKIRKNLREFSKRFDEEDAAEESNVSAELIAHRRRLIDEWNAWRAKRTKELEAERKKAGLSVASTAKPEEERETVEEWVEEIIDETEEVVMS</sequence>
<comment type="caution">
    <text evidence="1">The sequence shown here is derived from an EMBL/GenBank/DDBJ whole genome shotgun (WGS) entry which is preliminary data.</text>
</comment>
<evidence type="ECO:0000313" key="1">
    <source>
        <dbReference type="EMBL" id="KAJ9114959.1"/>
    </source>
</evidence>
<proteinExistence type="predicted"/>
<organism evidence="1 2">
    <name type="scientific">Naganishia adeliensis</name>
    <dbReference type="NCBI Taxonomy" id="92952"/>
    <lineage>
        <taxon>Eukaryota</taxon>
        <taxon>Fungi</taxon>
        <taxon>Dikarya</taxon>
        <taxon>Basidiomycota</taxon>
        <taxon>Agaricomycotina</taxon>
        <taxon>Tremellomycetes</taxon>
        <taxon>Filobasidiales</taxon>
        <taxon>Filobasidiaceae</taxon>
        <taxon>Naganishia</taxon>
    </lineage>
</organism>
<accession>A0ACC2WUW5</accession>
<keyword evidence="2" id="KW-1185">Reference proteome</keyword>
<protein>
    <submittedName>
        <fullName evidence="1">Uncharacterized protein</fullName>
    </submittedName>
</protein>